<feature type="domain" description="FACT complex subunit SPT16 middle" evidence="14">
    <location>
        <begin position="528"/>
        <end position="677"/>
    </location>
</feature>
<feature type="region of interest" description="Disordered" evidence="12">
    <location>
        <begin position="427"/>
        <end position="451"/>
    </location>
</feature>
<dbReference type="InterPro" id="IPR040258">
    <property type="entry name" value="Spt16"/>
</dbReference>
<keyword evidence="8 10" id="KW-0234">DNA repair</keyword>
<dbReference type="FunCoup" id="G0QWF3">
    <property type="interactions" value="672"/>
</dbReference>
<reference evidence="16 17" key="1">
    <citation type="submission" date="2011-07" db="EMBL/GenBank/DDBJ databases">
        <authorList>
            <person name="Coyne R."/>
            <person name="Brami D."/>
            <person name="Johnson J."/>
            <person name="Hostetler J."/>
            <person name="Hannick L."/>
            <person name="Clark T."/>
            <person name="Cassidy-Hanley D."/>
            <person name="Inman J."/>
        </authorList>
    </citation>
    <scope>NUCLEOTIDE SEQUENCE [LARGE SCALE GENOMIC DNA]</scope>
    <source>
        <strain evidence="16 17">G5</strain>
    </source>
</reference>
<dbReference type="GeneID" id="14906565"/>
<keyword evidence="6 11" id="KW-0175">Coiled coil</keyword>
<dbReference type="SMART" id="SM01287">
    <property type="entry name" value="Rtt106"/>
    <property type="match status" value="1"/>
</dbReference>
<dbReference type="InterPro" id="IPR011993">
    <property type="entry name" value="PH-like_dom_sf"/>
</dbReference>
<dbReference type="eggNOG" id="KOG1189">
    <property type="taxonomic scope" value="Eukaryota"/>
</dbReference>
<evidence type="ECO:0000256" key="6">
    <source>
        <dbReference type="ARBA" id="ARBA00023054"/>
    </source>
</evidence>
<dbReference type="GO" id="GO:0006368">
    <property type="term" value="P:transcription elongation by RNA polymerase II"/>
    <property type="evidence" value="ECO:0007669"/>
    <property type="project" value="TreeGrafter"/>
</dbReference>
<accession>G0QWF3</accession>
<comment type="similarity">
    <text evidence="1 10">Belongs to the peptidase M24 family. SPT16 subfamily.</text>
</comment>
<evidence type="ECO:0000259" key="13">
    <source>
        <dbReference type="SMART" id="SM01285"/>
    </source>
</evidence>
<keyword evidence="3 10" id="KW-0235">DNA replication</keyword>
<feature type="coiled-coil region" evidence="11">
    <location>
        <begin position="600"/>
        <end position="627"/>
    </location>
</feature>
<evidence type="ECO:0000259" key="15">
    <source>
        <dbReference type="SMART" id="SM01287"/>
    </source>
</evidence>
<evidence type="ECO:0000259" key="14">
    <source>
        <dbReference type="SMART" id="SM01286"/>
    </source>
</evidence>
<dbReference type="SMART" id="SM01286">
    <property type="entry name" value="SPT16"/>
    <property type="match status" value="1"/>
</dbReference>
<evidence type="ECO:0000256" key="4">
    <source>
        <dbReference type="ARBA" id="ARBA00022763"/>
    </source>
</evidence>
<keyword evidence="7 10" id="KW-0804">Transcription</keyword>
<dbReference type="AlphaFoldDB" id="G0QWF3"/>
<keyword evidence="5 10" id="KW-0805">Transcription regulation</keyword>
<dbReference type="Pfam" id="PF08512">
    <property type="entry name" value="Rttp106-like_middle"/>
    <property type="match status" value="1"/>
</dbReference>
<keyword evidence="16" id="KW-0645">Protease</keyword>
<evidence type="ECO:0000313" key="17">
    <source>
        <dbReference type="Proteomes" id="UP000008983"/>
    </source>
</evidence>
<comment type="function">
    <text evidence="10">Component of the FACT complex, a general chromatin factor that acts to reorganize nucleosomes. The FACT complex is involved in multiple processes that require DNA as a template such as mRNA elongation, DNA replication and DNA repair. During transcription elongation the FACT complex acts as a histone chaperone that both destabilizes and restores nucleosomal structure. It facilitates the passage of RNA polymerase II and transcription by promoting the dissociation of one histone H2A-H2B dimer from the nucleosome, then subsequently promotes the reestablishment of the nucleosome following the passage of RNA polymerase II.</text>
</comment>
<dbReference type="GO" id="GO:0010468">
    <property type="term" value="P:regulation of gene expression"/>
    <property type="evidence" value="ECO:0007669"/>
    <property type="project" value="UniProtKB-ARBA"/>
</dbReference>
<evidence type="ECO:0000256" key="8">
    <source>
        <dbReference type="ARBA" id="ARBA00023204"/>
    </source>
</evidence>
<dbReference type="FunFam" id="2.30.29.30:FF:000017">
    <property type="entry name" value="FACT complex subunit SPT16"/>
    <property type="match status" value="1"/>
</dbReference>
<keyword evidence="2 10" id="KW-0158">Chromosome</keyword>
<dbReference type="Gene3D" id="2.30.29.30">
    <property type="entry name" value="Pleckstrin-homology domain (PH domain)/Phosphotyrosine-binding domain (PTB)"/>
    <property type="match status" value="1"/>
</dbReference>
<dbReference type="GO" id="GO:0006281">
    <property type="term" value="P:DNA repair"/>
    <property type="evidence" value="ECO:0007669"/>
    <property type="project" value="UniProtKB-UniRule"/>
</dbReference>
<dbReference type="Gene3D" id="3.40.350.10">
    <property type="entry name" value="Creatinase/prolidase N-terminal domain"/>
    <property type="match status" value="1"/>
</dbReference>
<dbReference type="Pfam" id="PF14826">
    <property type="entry name" value="FACT-Spt16_Nlob"/>
    <property type="match status" value="1"/>
</dbReference>
<dbReference type="InParanoid" id="G0QWF3"/>
<dbReference type="OrthoDB" id="10251642at2759"/>
<organism evidence="16 17">
    <name type="scientific">Ichthyophthirius multifiliis</name>
    <name type="common">White spot disease agent</name>
    <name type="synonym">Ich</name>
    <dbReference type="NCBI Taxonomy" id="5932"/>
    <lineage>
        <taxon>Eukaryota</taxon>
        <taxon>Sar</taxon>
        <taxon>Alveolata</taxon>
        <taxon>Ciliophora</taxon>
        <taxon>Intramacronucleata</taxon>
        <taxon>Oligohymenophorea</taxon>
        <taxon>Hymenostomatida</taxon>
        <taxon>Ophryoglenina</taxon>
        <taxon>Ichthyophthirius</taxon>
    </lineage>
</organism>
<dbReference type="InterPro" id="IPR029149">
    <property type="entry name" value="Creatin/AminoP/Spt16_N"/>
</dbReference>
<dbReference type="Gene3D" id="2.30.29.150">
    <property type="match status" value="1"/>
</dbReference>
<evidence type="ECO:0000256" key="7">
    <source>
        <dbReference type="ARBA" id="ARBA00023163"/>
    </source>
</evidence>
<dbReference type="GO" id="GO:0006260">
    <property type="term" value="P:DNA replication"/>
    <property type="evidence" value="ECO:0007669"/>
    <property type="project" value="UniProtKB-KW"/>
</dbReference>
<feature type="region of interest" description="Disordered" evidence="12">
    <location>
        <begin position="882"/>
        <end position="955"/>
    </location>
</feature>
<dbReference type="GO" id="GO:0035101">
    <property type="term" value="C:FACT complex"/>
    <property type="evidence" value="ECO:0007669"/>
    <property type="project" value="UniProtKB-UniRule"/>
</dbReference>
<protein>
    <recommendedName>
        <fullName evidence="10">FACT complex subunit</fullName>
    </recommendedName>
</protein>
<dbReference type="PANTHER" id="PTHR13980">
    <property type="entry name" value="CDC68 RELATED"/>
    <property type="match status" value="1"/>
</dbReference>
<comment type="subunit">
    <text evidence="10">Component of the FACT complex.</text>
</comment>
<evidence type="ECO:0000256" key="5">
    <source>
        <dbReference type="ARBA" id="ARBA00023015"/>
    </source>
</evidence>
<dbReference type="GO" id="GO:0004177">
    <property type="term" value="F:aminopeptidase activity"/>
    <property type="evidence" value="ECO:0007669"/>
    <property type="project" value="UniProtKB-KW"/>
</dbReference>
<dbReference type="Pfam" id="PF08644">
    <property type="entry name" value="SPT16"/>
    <property type="match status" value="1"/>
</dbReference>
<gene>
    <name evidence="16" type="ORF">IMG5_131630</name>
</gene>
<dbReference type="SUPFAM" id="SSF55920">
    <property type="entry name" value="Creatinase/aminopeptidase"/>
    <property type="match status" value="1"/>
</dbReference>
<feature type="domain" description="FACT complex subunit SPT16 N-terminal lobe" evidence="13">
    <location>
        <begin position="4"/>
        <end position="163"/>
    </location>
</feature>
<keyword evidence="9 10" id="KW-0539">Nucleus</keyword>
<dbReference type="PANTHER" id="PTHR13980:SF15">
    <property type="entry name" value="FACT COMPLEX SUBUNIT SPT16"/>
    <property type="match status" value="1"/>
</dbReference>
<evidence type="ECO:0000313" key="16">
    <source>
        <dbReference type="EMBL" id="EGR30454.1"/>
    </source>
</evidence>
<dbReference type="InterPro" id="IPR000994">
    <property type="entry name" value="Pept_M24"/>
</dbReference>
<dbReference type="RefSeq" id="XP_004032041.1">
    <property type="nucleotide sequence ID" value="XM_004031993.1"/>
</dbReference>
<dbReference type="Gene3D" id="2.30.29.210">
    <property type="entry name" value="FACT complex subunit Spt16p/Cdc68p"/>
    <property type="match status" value="1"/>
</dbReference>
<comment type="subcellular location">
    <subcellularLocation>
        <location evidence="10">Nucleus</location>
    </subcellularLocation>
    <subcellularLocation>
        <location evidence="10">Chromosome</location>
    </subcellularLocation>
</comment>
<evidence type="ECO:0000256" key="2">
    <source>
        <dbReference type="ARBA" id="ARBA00022454"/>
    </source>
</evidence>
<proteinExistence type="inferred from homology"/>
<dbReference type="GO" id="GO:0031491">
    <property type="term" value="F:nucleosome binding"/>
    <property type="evidence" value="ECO:0007669"/>
    <property type="project" value="TreeGrafter"/>
</dbReference>
<dbReference type="Pfam" id="PF00557">
    <property type="entry name" value="Peptidase_M24"/>
    <property type="match status" value="1"/>
</dbReference>
<sequence length="1001" mass="116552">MSKIKAESFYKHHQQLLFILNQPQYQTFDALIIKNGKEEGSNKKKTSAVSLWYFGYDFVDTITLITRKSYVLIAGSKKIQMLSEVQNAAESKQCNFQLIEKDPQVNSKNIEKLFQLLSDDIKKDTIQIGSILKEQQSGPFMKEFDEFTKNKSNLKFVDCSSFIQDCLGIKDQQEISYIGKASKLSVYLESRLIKEIENIIENEEKKTHLQISSKIAELMENEKELKKIQEEIGGDVQSADLAYTPIVQSGGKYDLKPSAESNKEILQYDTIILSVGTRYMEYHSNIVRTLFIDPTSDQKKIYQRLYELQNLLAIELKPGVALCDIYQQATKFIKEKIPQLQDKLPANFGYGIGLEFNEKNLEINSKNEKKIEEGMVFNVTVGFDNLENEKSKKYAIQLSDTVAIRNAQMRNAVMTYKVSRKYEDVSYSIQDEDQDEEEQEDDLEKENIISDGRRTRNAYHKNKTIVSEKERMVHQLELREKKLDELKKRLSNNNFFSSKTNQKNFDFEKIQCFKQIDDIPKDFKKNQIHIDIKHECILLPINGELVPFHISLIKNYQKIDEGKTYTLRLNFHNISGGNLSNIQFPKNEAQSIYIKELSFRSKNSKNLQEIMKKIKDLQTKIKQNEQDQKQREDIIEQEKLQIRQTKRPALHNLKMRPTISKQKQTGVLELHLNGFRYTTRNEKVDLVFSNIKHAFFQPCDNEMIVALHFHLHHPLIIGKKKTNDVQFYMEAGLPPEDLNVETQIGNKISFEVPYSNLGFHGSAYRSTCLFQPTENTLMNIIETPFFVMSLEDVELACFERMIGSLRNFDLVFIFKDYEKAVTRIVSIPMENADNIKSWLNSQDILYFESTKNFALVNILKTIRADIQGFVEDGGWNILLGESDNEEENEQELDDESFNISGDEEEYESDDDFSDSDDDYTEDSEDDFTGDEDLSEEGLDSEDMEEEFEREERQKRNNMAQKNNLLIIKIIKDKQHGNNNLKKEGEKETKIKIFLIVNFYVY</sequence>
<dbReference type="FunFam" id="3.90.230.10:FF:000005">
    <property type="entry name" value="FACT complex subunit spt16"/>
    <property type="match status" value="1"/>
</dbReference>
<evidence type="ECO:0000256" key="12">
    <source>
        <dbReference type="SAM" id="MobiDB-lite"/>
    </source>
</evidence>
<evidence type="ECO:0000256" key="11">
    <source>
        <dbReference type="SAM" id="Coils"/>
    </source>
</evidence>
<dbReference type="FunFam" id="2.30.29.210:FF:000001">
    <property type="entry name" value="FACT complex subunit spt16"/>
    <property type="match status" value="1"/>
</dbReference>
<keyword evidence="16" id="KW-0378">Hydrolase</keyword>
<dbReference type="Pfam" id="PF24824">
    <property type="entry name" value="PH_SPT16"/>
    <property type="match status" value="1"/>
</dbReference>
<dbReference type="SMART" id="SM01285">
    <property type="entry name" value="FACT-Spt16_Nlob"/>
    <property type="match status" value="1"/>
</dbReference>
<dbReference type="EMBL" id="GL983991">
    <property type="protein sequence ID" value="EGR30454.1"/>
    <property type="molecule type" value="Genomic_DNA"/>
</dbReference>
<keyword evidence="4 10" id="KW-0227">DNA damage</keyword>
<dbReference type="Proteomes" id="UP000008983">
    <property type="component" value="Unassembled WGS sequence"/>
</dbReference>
<dbReference type="InterPro" id="IPR056595">
    <property type="entry name" value="Fact-SPT16_PH"/>
</dbReference>
<dbReference type="STRING" id="857967.G0QWF3"/>
<dbReference type="InterPro" id="IPR013953">
    <property type="entry name" value="FACT_SPT16_M"/>
</dbReference>
<dbReference type="InterPro" id="IPR029148">
    <property type="entry name" value="FACT-SPT16_Nlobe"/>
</dbReference>
<feature type="domain" description="Histone chaperone RTT106/FACT complex subunit SPT16-like middle" evidence="15">
    <location>
        <begin position="759"/>
        <end position="849"/>
    </location>
</feature>
<evidence type="ECO:0000256" key="1">
    <source>
        <dbReference type="ARBA" id="ARBA00010779"/>
    </source>
</evidence>
<feature type="compositionally biased region" description="Acidic residues" evidence="12">
    <location>
        <begin position="430"/>
        <end position="444"/>
    </location>
</feature>
<evidence type="ECO:0000256" key="3">
    <source>
        <dbReference type="ARBA" id="ARBA00022705"/>
    </source>
</evidence>
<keyword evidence="17" id="KW-1185">Reference proteome</keyword>
<dbReference type="Gene3D" id="3.90.230.10">
    <property type="entry name" value="Creatinase/methionine aminopeptidase superfamily"/>
    <property type="match status" value="1"/>
</dbReference>
<evidence type="ECO:0000256" key="10">
    <source>
        <dbReference type="RuleBase" id="RU367052"/>
    </source>
</evidence>
<name>G0QWF3_ICHMU</name>
<keyword evidence="16" id="KW-0031">Aminopeptidase</keyword>
<dbReference type="InterPro" id="IPR036005">
    <property type="entry name" value="Creatinase/aminopeptidase-like"/>
</dbReference>
<dbReference type="OMA" id="YHINTIP"/>
<feature type="compositionally biased region" description="Acidic residues" evidence="12">
    <location>
        <begin position="882"/>
        <end position="948"/>
    </location>
</feature>
<dbReference type="InterPro" id="IPR013719">
    <property type="entry name" value="RTT106/SPT16-like_middle_dom"/>
</dbReference>
<evidence type="ECO:0000256" key="9">
    <source>
        <dbReference type="ARBA" id="ARBA00023242"/>
    </source>
</evidence>